<dbReference type="EMBL" id="SPLM01000007">
    <property type="protein sequence ID" value="TMW66696.1"/>
    <property type="molecule type" value="Genomic_DNA"/>
</dbReference>
<dbReference type="CDD" id="cd02257">
    <property type="entry name" value="Peptidase_C19"/>
    <property type="match status" value="1"/>
</dbReference>
<sequence>MTSGPPSRQDVAAPTDADTVITFGDFTEEEAIRALHIDEEKAKAEANAAPAKPMSWAAALAAKTEAPKPAPPPVSPWGVIPTPAAATNGHGNGTDATAFVPLKIEDAIQKALESLDVTAPAKEMKKRGLVNQGNTCFQNVIMQSVLSCPPFVNLLAEISNLVVATPDLLSKSSSFRGWRNMVAFTREFEEPTLAQLQRLGSSVNDIQRKVPMPIKISGYFMDVLSAFQKMLGEQEDALEFLEFFLDYLHSEYEQSGLTLPASCEKQTKQVVADGDVNGAGSDEATGFEMDDGWAEVGKRGKSSVLRQNQVDSARSPINWLFKGTIRAETKQTGKKQSSITIEPFHCLHLHLDHDPSTITIPGVPTMKAAVKAYTVEDMIRKSFEVETIEGSAGSPPMKRVTLIDSLPVVLTLNIKRFSYHPELGPVKLQQFVKYPASFAFPVDLLSSTCRAESGGNGVGDATSGFTRYPPVYELFAVVSHHGKYVVGGHYTSMCRDNKDQWFQYNDEHVLSVTEASALAENAFLLFYIRTNNPVVNRPPPVVTTPSTIPGQGKKKQQQRGNRTSASPVGANGQRKR</sequence>
<dbReference type="PROSITE" id="PS50235">
    <property type="entry name" value="USP_3"/>
    <property type="match status" value="1"/>
</dbReference>
<organism evidence="3 4">
    <name type="scientific">Pythium oligandrum</name>
    <name type="common">Mycoparasitic fungus</name>
    <dbReference type="NCBI Taxonomy" id="41045"/>
    <lineage>
        <taxon>Eukaryota</taxon>
        <taxon>Sar</taxon>
        <taxon>Stramenopiles</taxon>
        <taxon>Oomycota</taxon>
        <taxon>Peronosporomycetes</taxon>
        <taxon>Pythiales</taxon>
        <taxon>Pythiaceae</taxon>
        <taxon>Pythium</taxon>
    </lineage>
</organism>
<gene>
    <name evidence="3" type="ORF">Poli38472_014008</name>
</gene>
<evidence type="ECO:0000259" key="2">
    <source>
        <dbReference type="PROSITE" id="PS50235"/>
    </source>
</evidence>
<dbReference type="PROSITE" id="PS00973">
    <property type="entry name" value="USP_2"/>
    <property type="match status" value="1"/>
</dbReference>
<accession>A0A8K1CN52</accession>
<name>A0A8K1CN52_PYTOL</name>
<comment type="caution">
    <text evidence="3">The sequence shown here is derived from an EMBL/GenBank/DDBJ whole genome shotgun (WGS) entry which is preliminary data.</text>
</comment>
<feature type="region of interest" description="Disordered" evidence="1">
    <location>
        <begin position="536"/>
        <end position="576"/>
    </location>
</feature>
<dbReference type="AlphaFoldDB" id="A0A8K1CN52"/>
<dbReference type="InterPro" id="IPR028889">
    <property type="entry name" value="USP"/>
</dbReference>
<evidence type="ECO:0000313" key="4">
    <source>
        <dbReference type="Proteomes" id="UP000794436"/>
    </source>
</evidence>
<dbReference type="InterPro" id="IPR018200">
    <property type="entry name" value="USP_CS"/>
</dbReference>
<dbReference type="Pfam" id="PF00443">
    <property type="entry name" value="UCH"/>
    <property type="match status" value="1"/>
</dbReference>
<dbReference type="OrthoDB" id="429671at2759"/>
<keyword evidence="4" id="KW-1185">Reference proteome</keyword>
<proteinExistence type="predicted"/>
<dbReference type="InterPro" id="IPR001394">
    <property type="entry name" value="Peptidase_C19_UCH"/>
</dbReference>
<dbReference type="SUPFAM" id="SSF54001">
    <property type="entry name" value="Cysteine proteinases"/>
    <property type="match status" value="1"/>
</dbReference>
<dbReference type="GO" id="GO:0004843">
    <property type="term" value="F:cysteine-type deubiquitinase activity"/>
    <property type="evidence" value="ECO:0007669"/>
    <property type="project" value="InterPro"/>
</dbReference>
<dbReference type="FunFam" id="3.90.70.10:FF:000093">
    <property type="entry name" value="Ubiquitin carboxyl-terminal hydrolase, putative"/>
    <property type="match status" value="1"/>
</dbReference>
<evidence type="ECO:0000256" key="1">
    <source>
        <dbReference type="SAM" id="MobiDB-lite"/>
    </source>
</evidence>
<dbReference type="PANTHER" id="PTHR21646">
    <property type="entry name" value="UBIQUITIN CARBOXYL-TERMINAL HYDROLASE"/>
    <property type="match status" value="1"/>
</dbReference>
<dbReference type="InterPro" id="IPR050185">
    <property type="entry name" value="Ub_carboxyl-term_hydrolase"/>
</dbReference>
<feature type="domain" description="USP" evidence="2">
    <location>
        <begin position="127"/>
        <end position="530"/>
    </location>
</feature>
<dbReference type="InterPro" id="IPR038765">
    <property type="entry name" value="Papain-like_cys_pep_sf"/>
</dbReference>
<reference evidence="3" key="1">
    <citation type="submission" date="2019-03" db="EMBL/GenBank/DDBJ databases">
        <title>Long read genome sequence of the mycoparasitic Pythium oligandrum ATCC 38472 isolated from sugarbeet rhizosphere.</title>
        <authorList>
            <person name="Gaulin E."/>
        </authorList>
    </citation>
    <scope>NUCLEOTIDE SEQUENCE</scope>
    <source>
        <strain evidence="3">ATCC 38472_TT</strain>
    </source>
</reference>
<dbReference type="Proteomes" id="UP000794436">
    <property type="component" value="Unassembled WGS sequence"/>
</dbReference>
<dbReference type="PANTHER" id="PTHR21646:SF23">
    <property type="entry name" value="UBIQUITIN CARBOXYL-TERMINAL HYDROLASE USP2"/>
    <property type="match status" value="1"/>
</dbReference>
<dbReference type="GO" id="GO:0016579">
    <property type="term" value="P:protein deubiquitination"/>
    <property type="evidence" value="ECO:0007669"/>
    <property type="project" value="InterPro"/>
</dbReference>
<evidence type="ECO:0000313" key="3">
    <source>
        <dbReference type="EMBL" id="TMW66696.1"/>
    </source>
</evidence>
<protein>
    <recommendedName>
        <fullName evidence="2">USP domain-containing protein</fullName>
    </recommendedName>
</protein>
<dbReference type="Gene3D" id="3.90.70.10">
    <property type="entry name" value="Cysteine proteinases"/>
    <property type="match status" value="1"/>
</dbReference>